<dbReference type="Pfam" id="PF19799">
    <property type="entry name" value="DUF6282"/>
    <property type="match status" value="1"/>
</dbReference>
<dbReference type="Proteomes" id="UP000317267">
    <property type="component" value="Unassembled WGS sequence"/>
</dbReference>
<dbReference type="Gene3D" id="3.20.20.140">
    <property type="entry name" value="Metal-dependent hydrolases"/>
    <property type="match status" value="1"/>
</dbReference>
<dbReference type="InterPro" id="IPR032466">
    <property type="entry name" value="Metal_Hydrolase"/>
</dbReference>
<evidence type="ECO:0000313" key="1">
    <source>
        <dbReference type="EMBL" id="TWR61868.1"/>
    </source>
</evidence>
<reference evidence="1 2" key="1">
    <citation type="submission" date="2019-06" db="EMBL/GenBank/DDBJ databases">
        <title>Pseudomonas bimorpha sp. nov. isolated from bovine raw milk and skim milk concentrate.</title>
        <authorList>
            <person name="Hofmann K."/>
            <person name="Huptas C."/>
            <person name="Doll E."/>
            <person name="Scherer S."/>
            <person name="Wenning M."/>
        </authorList>
    </citation>
    <scope>NUCLEOTIDE SEQUENCE [LARGE SCALE GENOMIC DNA]</scope>
    <source>
        <strain evidence="1 2">DSM 17515</strain>
    </source>
</reference>
<protein>
    <recommendedName>
        <fullName evidence="3">Cytosolic protein</fullName>
    </recommendedName>
</protein>
<evidence type="ECO:0000313" key="2">
    <source>
        <dbReference type="Proteomes" id="UP000317267"/>
    </source>
</evidence>
<dbReference type="EMBL" id="VFES01000018">
    <property type="protein sequence ID" value="TWR61868.1"/>
    <property type="molecule type" value="Genomic_DNA"/>
</dbReference>
<dbReference type="RefSeq" id="WP_146371632.1">
    <property type="nucleotide sequence ID" value="NZ_JBJGXQ010000008.1"/>
</dbReference>
<proteinExistence type="predicted"/>
<dbReference type="SUPFAM" id="SSF51556">
    <property type="entry name" value="Metallo-dependent hydrolases"/>
    <property type="match status" value="1"/>
</dbReference>
<gene>
    <name evidence="1" type="ORF">FIV39_24860</name>
</gene>
<sequence>MNAIIHTPVNEERQARIDSLIRGAIDLHCHSGPSVMPRYCDHIEAMREASEAGLKAVLLKDHYYSCTPVTTLLNKHFSELDVHMLSGVPLNNSVGGLNVHAVEHGLKLGAKLVWMPTFSSANHIAHHHQDEKFTEKFPQTTQRMLQPIPLTVLDENGRLKEEVKAILDLIAAEDVVLSAGHLNIKEIWPLFEEARNRGVKRLLVNHPTYVVDATLDDMRQLAREGVYMEHSMCMWVPGSKFKFYDDQFLQQVIEAGTVGLTILGSDLGQQGNPSIAEGFRNVIGQLLDLNYSDEDIRKMTSGNASRLMNL</sequence>
<dbReference type="AlphaFoldDB" id="A0A5C5P9P3"/>
<organism evidence="1 2">
    <name type="scientific">Pseudomonas grimontii</name>
    <dbReference type="NCBI Taxonomy" id="129847"/>
    <lineage>
        <taxon>Bacteria</taxon>
        <taxon>Pseudomonadati</taxon>
        <taxon>Pseudomonadota</taxon>
        <taxon>Gammaproteobacteria</taxon>
        <taxon>Pseudomonadales</taxon>
        <taxon>Pseudomonadaceae</taxon>
        <taxon>Pseudomonas</taxon>
    </lineage>
</organism>
<name>A0A5C5P9P3_9PSED</name>
<comment type="caution">
    <text evidence="1">The sequence shown here is derived from an EMBL/GenBank/DDBJ whole genome shotgun (WGS) entry which is preliminary data.</text>
</comment>
<dbReference type="InterPro" id="IPR046249">
    <property type="entry name" value="DUF6282"/>
</dbReference>
<dbReference type="OrthoDB" id="9789440at2"/>
<evidence type="ECO:0008006" key="3">
    <source>
        <dbReference type="Google" id="ProtNLM"/>
    </source>
</evidence>
<accession>A0A5C5P9P3</accession>